<dbReference type="FunFam" id="2.40.30.20:FF:000004">
    <property type="entry name" value="Riboflavin synthase, alpha subunit"/>
    <property type="match status" value="1"/>
</dbReference>
<evidence type="ECO:0000256" key="3">
    <source>
        <dbReference type="ARBA" id="ARBA00004887"/>
    </source>
</evidence>
<comment type="catalytic activity">
    <reaction evidence="1">
        <text>2 6,7-dimethyl-8-(1-D-ribityl)lumazine + H(+) = 5-amino-6-(D-ribitylamino)uracil + riboflavin</text>
        <dbReference type="Rhea" id="RHEA:20772"/>
        <dbReference type="ChEBI" id="CHEBI:15378"/>
        <dbReference type="ChEBI" id="CHEBI:15934"/>
        <dbReference type="ChEBI" id="CHEBI:57986"/>
        <dbReference type="ChEBI" id="CHEBI:58201"/>
        <dbReference type="EC" id="2.5.1.9"/>
    </reaction>
</comment>
<dbReference type="InterPro" id="IPR026017">
    <property type="entry name" value="Lumazine-bd_dom"/>
</dbReference>
<evidence type="ECO:0000256" key="7">
    <source>
        <dbReference type="ARBA" id="ARBA00022619"/>
    </source>
</evidence>
<keyword evidence="8 13" id="KW-0808">Transferase</keyword>
<gene>
    <name evidence="13" type="ORF">HYY20_04595</name>
</gene>
<comment type="function">
    <text evidence="2">Catalyzes the dismutation of two molecules of 6,7-dimethyl-8-ribityllumazine, resulting in the formation of riboflavin and 5-amino-6-(D-ribitylamino)uracil.</text>
</comment>
<comment type="subunit">
    <text evidence="4">Homotrimer.</text>
</comment>
<accession>A0A932CN16</accession>
<dbReference type="InterPro" id="IPR017938">
    <property type="entry name" value="Riboflavin_synthase-like_b-brl"/>
</dbReference>
<dbReference type="FunFam" id="2.40.30.20:FF:000003">
    <property type="entry name" value="Riboflavin synthase, alpha subunit"/>
    <property type="match status" value="1"/>
</dbReference>
<comment type="pathway">
    <text evidence="3">Cofactor biosynthesis; riboflavin biosynthesis; riboflavin from 2-hydroxy-3-oxobutyl phosphate and 5-amino-6-(D-ribitylamino)uracil: step 2/2.</text>
</comment>
<organism evidence="13 14">
    <name type="scientific">Tectimicrobiota bacterium</name>
    <dbReference type="NCBI Taxonomy" id="2528274"/>
    <lineage>
        <taxon>Bacteria</taxon>
        <taxon>Pseudomonadati</taxon>
        <taxon>Nitrospinota/Tectimicrobiota group</taxon>
        <taxon>Candidatus Tectimicrobiota</taxon>
    </lineage>
</organism>
<dbReference type="PIRSF" id="PIRSF000498">
    <property type="entry name" value="Riboflavin_syn_A"/>
    <property type="match status" value="1"/>
</dbReference>
<evidence type="ECO:0000256" key="2">
    <source>
        <dbReference type="ARBA" id="ARBA00002803"/>
    </source>
</evidence>
<feature type="repeat" description="Lumazine-binding" evidence="11">
    <location>
        <begin position="96"/>
        <end position="192"/>
    </location>
</feature>
<sequence>MFTGIIEEIGLVQRIRKGAAAVLTVAAPQVTRELRIGDSISVNGVCLTVSERDGASFTAEISPETLSRSNLGALEAGQPVNLERALRAGDRLGGHWVSGHIDAVGQIARIVREENSLRITFQAPPEVLRYVVVKGSIAVDGISLTVASCDEQGFSAAVIPLTARATTLGKKRVGDSVNLEGDLLGKYVEKFLTQGQAAEPAAGRISQELLARYGFMERG</sequence>
<feature type="repeat" description="Lumazine-binding" evidence="11">
    <location>
        <begin position="1"/>
        <end position="95"/>
    </location>
</feature>
<evidence type="ECO:0000256" key="9">
    <source>
        <dbReference type="ARBA" id="ARBA00022737"/>
    </source>
</evidence>
<evidence type="ECO:0000256" key="10">
    <source>
        <dbReference type="NCBIfam" id="TIGR00187"/>
    </source>
</evidence>
<dbReference type="Pfam" id="PF00677">
    <property type="entry name" value="Lum_binding"/>
    <property type="match status" value="2"/>
</dbReference>
<evidence type="ECO:0000256" key="1">
    <source>
        <dbReference type="ARBA" id="ARBA00000968"/>
    </source>
</evidence>
<dbReference type="NCBIfam" id="NF009566">
    <property type="entry name" value="PRK13020.1"/>
    <property type="match status" value="1"/>
</dbReference>
<comment type="caution">
    <text evidence="13">The sequence shown here is derived from an EMBL/GenBank/DDBJ whole genome shotgun (WGS) entry which is preliminary data.</text>
</comment>
<evidence type="ECO:0000313" key="13">
    <source>
        <dbReference type="EMBL" id="MBI2876139.1"/>
    </source>
</evidence>
<dbReference type="InterPro" id="IPR023366">
    <property type="entry name" value="ATP_synth_asu-like_sf"/>
</dbReference>
<dbReference type="NCBIfam" id="TIGR00187">
    <property type="entry name" value="ribE"/>
    <property type="match status" value="1"/>
</dbReference>
<dbReference type="SUPFAM" id="SSF63380">
    <property type="entry name" value="Riboflavin synthase domain-like"/>
    <property type="match status" value="2"/>
</dbReference>
<dbReference type="NCBIfam" id="NF006767">
    <property type="entry name" value="PRK09289.1"/>
    <property type="match status" value="1"/>
</dbReference>
<keyword evidence="7" id="KW-0686">Riboflavin biosynthesis</keyword>
<evidence type="ECO:0000313" key="14">
    <source>
        <dbReference type="Proteomes" id="UP000769766"/>
    </source>
</evidence>
<reference evidence="13" key="1">
    <citation type="submission" date="2020-07" db="EMBL/GenBank/DDBJ databases">
        <title>Huge and variable diversity of episymbiotic CPR bacteria and DPANN archaea in groundwater ecosystems.</title>
        <authorList>
            <person name="He C.Y."/>
            <person name="Keren R."/>
            <person name="Whittaker M."/>
            <person name="Farag I.F."/>
            <person name="Doudna J."/>
            <person name="Cate J.H.D."/>
            <person name="Banfield J.F."/>
        </authorList>
    </citation>
    <scope>NUCLEOTIDE SEQUENCE</scope>
    <source>
        <strain evidence="13">NC_groundwater_672_Ag_B-0.1um_62_36</strain>
    </source>
</reference>
<dbReference type="PANTHER" id="PTHR21098:SF12">
    <property type="entry name" value="RIBOFLAVIN SYNTHASE"/>
    <property type="match status" value="1"/>
</dbReference>
<dbReference type="AlphaFoldDB" id="A0A932CN16"/>
<dbReference type="CDD" id="cd00402">
    <property type="entry name" value="Riboflavin_synthase_like"/>
    <property type="match status" value="1"/>
</dbReference>
<dbReference type="Proteomes" id="UP000769766">
    <property type="component" value="Unassembled WGS sequence"/>
</dbReference>
<name>A0A932CN16_UNCTE</name>
<dbReference type="InterPro" id="IPR001783">
    <property type="entry name" value="Lumazine-bd"/>
</dbReference>
<protein>
    <recommendedName>
        <fullName evidence="6 10">Riboflavin synthase</fullName>
        <ecNumber evidence="5 10">2.5.1.9</ecNumber>
    </recommendedName>
</protein>
<evidence type="ECO:0000256" key="8">
    <source>
        <dbReference type="ARBA" id="ARBA00022679"/>
    </source>
</evidence>
<dbReference type="PANTHER" id="PTHR21098">
    <property type="entry name" value="RIBOFLAVIN SYNTHASE ALPHA CHAIN"/>
    <property type="match status" value="1"/>
</dbReference>
<dbReference type="Gene3D" id="2.40.30.20">
    <property type="match status" value="2"/>
</dbReference>
<keyword evidence="9" id="KW-0677">Repeat</keyword>
<proteinExistence type="predicted"/>
<evidence type="ECO:0000256" key="11">
    <source>
        <dbReference type="PROSITE-ProRule" id="PRU00524"/>
    </source>
</evidence>
<dbReference type="PROSITE" id="PS51177">
    <property type="entry name" value="LUMAZINE_BIND"/>
    <property type="match status" value="2"/>
</dbReference>
<dbReference type="EC" id="2.5.1.9" evidence="5 10"/>
<feature type="domain" description="Lumazine-binding" evidence="12">
    <location>
        <begin position="96"/>
        <end position="192"/>
    </location>
</feature>
<dbReference type="GO" id="GO:0009231">
    <property type="term" value="P:riboflavin biosynthetic process"/>
    <property type="evidence" value="ECO:0007669"/>
    <property type="project" value="UniProtKB-KW"/>
</dbReference>
<dbReference type="GO" id="GO:0004746">
    <property type="term" value="F:riboflavin synthase activity"/>
    <property type="evidence" value="ECO:0007669"/>
    <property type="project" value="UniProtKB-UniRule"/>
</dbReference>
<evidence type="ECO:0000256" key="4">
    <source>
        <dbReference type="ARBA" id="ARBA00011233"/>
    </source>
</evidence>
<evidence type="ECO:0000256" key="5">
    <source>
        <dbReference type="ARBA" id="ARBA00012827"/>
    </source>
</evidence>
<dbReference type="EMBL" id="JACPRF010000140">
    <property type="protein sequence ID" value="MBI2876139.1"/>
    <property type="molecule type" value="Genomic_DNA"/>
</dbReference>
<evidence type="ECO:0000259" key="12">
    <source>
        <dbReference type="PROSITE" id="PS51177"/>
    </source>
</evidence>
<feature type="domain" description="Lumazine-binding" evidence="12">
    <location>
        <begin position="1"/>
        <end position="95"/>
    </location>
</feature>
<evidence type="ECO:0000256" key="6">
    <source>
        <dbReference type="ARBA" id="ARBA00013950"/>
    </source>
</evidence>